<dbReference type="EMBL" id="PEDP01001898">
    <property type="protein sequence ID" value="POS83093.1"/>
    <property type="molecule type" value="Genomic_DNA"/>
</dbReference>
<dbReference type="Gene3D" id="2.60.40.1230">
    <property type="match status" value="1"/>
</dbReference>
<dbReference type="InterPro" id="IPR038425">
    <property type="entry name" value="GAT_sf"/>
</dbReference>
<evidence type="ECO:0000256" key="2">
    <source>
        <dbReference type="ARBA" id="ARBA00011446"/>
    </source>
</evidence>
<evidence type="ECO:0000259" key="12">
    <source>
        <dbReference type="PROSITE" id="PS50909"/>
    </source>
</evidence>
<dbReference type="Gene3D" id="1.20.58.160">
    <property type="match status" value="1"/>
</dbReference>
<evidence type="ECO:0000256" key="9">
    <source>
        <dbReference type="SAM" id="MobiDB-lite"/>
    </source>
</evidence>
<dbReference type="Pfam" id="PF02883">
    <property type="entry name" value="Alpha_adaptinC2"/>
    <property type="match status" value="1"/>
</dbReference>
<dbReference type="GO" id="GO:0006895">
    <property type="term" value="P:Golgi to endosome transport"/>
    <property type="evidence" value="ECO:0007669"/>
    <property type="project" value="UniProtKB-ARBA"/>
</dbReference>
<evidence type="ECO:0000256" key="4">
    <source>
        <dbReference type="ARBA" id="ARBA00022927"/>
    </source>
</evidence>
<dbReference type="GO" id="GO:0005802">
    <property type="term" value="C:trans-Golgi network"/>
    <property type="evidence" value="ECO:0007669"/>
    <property type="project" value="TreeGrafter"/>
</dbReference>
<dbReference type="OrthoDB" id="2018246at2759"/>
<dbReference type="FunFam" id="1.20.5.170:FF:000024">
    <property type="entry name" value="VHS domain-containing protein"/>
    <property type="match status" value="1"/>
</dbReference>
<dbReference type="InterPro" id="IPR052653">
    <property type="entry name" value="ARF-binding"/>
</dbReference>
<evidence type="ECO:0000256" key="1">
    <source>
        <dbReference type="ARBA" id="ARBA00004601"/>
    </source>
</evidence>
<gene>
    <name evidence="13" type="ORF">EPUL_004886</name>
</gene>
<comment type="subunit">
    <text evidence="2">Component of the ESCRT-0 complex composed of HSE1 and VPS27.</text>
</comment>
<keyword evidence="3" id="KW-0813">Transport</keyword>
<dbReference type="PROSITE" id="PS50909">
    <property type="entry name" value="GAT"/>
    <property type="match status" value="1"/>
</dbReference>
<dbReference type="SUPFAM" id="SSF49348">
    <property type="entry name" value="Clathrin adaptor appendage domain"/>
    <property type="match status" value="1"/>
</dbReference>
<evidence type="ECO:0000313" key="13">
    <source>
        <dbReference type="EMBL" id="POS83093.1"/>
    </source>
</evidence>
<reference evidence="13 14" key="1">
    <citation type="submission" date="2017-10" db="EMBL/GenBank/DDBJ databases">
        <title>Development of genomic resources for the powdery mildew, Erysiphe pulchra.</title>
        <authorList>
            <person name="Wadl P.A."/>
            <person name="Mack B.M."/>
            <person name="Moore G."/>
            <person name="Beltz S.B."/>
        </authorList>
    </citation>
    <scope>NUCLEOTIDE SEQUENCE [LARGE SCALE GENOMIC DNA]</scope>
    <source>
        <strain evidence="13">Cflorida</strain>
    </source>
</reference>
<dbReference type="PROSITE" id="PS50179">
    <property type="entry name" value="VHS"/>
    <property type="match status" value="1"/>
</dbReference>
<feature type="domain" description="GAE" evidence="11">
    <location>
        <begin position="513"/>
        <end position="631"/>
    </location>
</feature>
<dbReference type="InterPro" id="IPR008942">
    <property type="entry name" value="ENTH_VHS"/>
</dbReference>
<dbReference type="InterPro" id="IPR002014">
    <property type="entry name" value="VHS_dom"/>
</dbReference>
<dbReference type="InterPro" id="IPR008153">
    <property type="entry name" value="GAE_dom"/>
</dbReference>
<keyword evidence="14" id="KW-1185">Reference proteome</keyword>
<protein>
    <submittedName>
        <fullName evidence="13">Uncharacterized protein</fullName>
    </submittedName>
</protein>
<dbReference type="GO" id="GO:0006896">
    <property type="term" value="P:Golgi to vacuole transport"/>
    <property type="evidence" value="ECO:0007669"/>
    <property type="project" value="TreeGrafter"/>
</dbReference>
<dbReference type="FunFam" id="1.25.40.90:FF:000008">
    <property type="entry name" value="VHS domain protein"/>
    <property type="match status" value="1"/>
</dbReference>
<dbReference type="GO" id="GO:0005829">
    <property type="term" value="C:cytosol"/>
    <property type="evidence" value="ECO:0007669"/>
    <property type="project" value="GOC"/>
</dbReference>
<dbReference type="AlphaFoldDB" id="A0A2S4PM51"/>
<dbReference type="GO" id="GO:0043328">
    <property type="term" value="P:protein transport to vacuole involved in ubiquitin-dependent protein catabolic process via the multivesicular body sorting pathway"/>
    <property type="evidence" value="ECO:0007669"/>
    <property type="project" value="UniProtKB-ARBA"/>
</dbReference>
<dbReference type="SMART" id="SM00288">
    <property type="entry name" value="VHS"/>
    <property type="match status" value="1"/>
</dbReference>
<feature type="region of interest" description="Disordered" evidence="9">
    <location>
        <begin position="431"/>
        <end position="476"/>
    </location>
</feature>
<feature type="domain" description="VHS" evidence="10">
    <location>
        <begin position="32"/>
        <end position="168"/>
    </location>
</feature>
<dbReference type="SUPFAM" id="SSF89009">
    <property type="entry name" value="GAT-like domain"/>
    <property type="match status" value="1"/>
</dbReference>
<evidence type="ECO:0000256" key="7">
    <source>
        <dbReference type="ARBA" id="ARBA00053552"/>
    </source>
</evidence>
<evidence type="ECO:0000259" key="11">
    <source>
        <dbReference type="PROSITE" id="PS50180"/>
    </source>
</evidence>
<feature type="compositionally biased region" description="Low complexity" evidence="9">
    <location>
        <begin position="446"/>
        <end position="465"/>
    </location>
</feature>
<dbReference type="PROSITE" id="PS50180">
    <property type="entry name" value="GAE"/>
    <property type="match status" value="1"/>
</dbReference>
<dbReference type="InterPro" id="IPR008152">
    <property type="entry name" value="Clathrin_a/b/g-adaptin_app_Ig"/>
</dbReference>
<dbReference type="FunFam" id="1.20.58.160:FF:000003">
    <property type="entry name" value="VHS domain protein"/>
    <property type="match status" value="1"/>
</dbReference>
<dbReference type="Pfam" id="PF00790">
    <property type="entry name" value="VHS"/>
    <property type="match status" value="1"/>
</dbReference>
<dbReference type="CDD" id="cd16998">
    <property type="entry name" value="VHS_GGA_fungi"/>
    <property type="match status" value="1"/>
</dbReference>
<evidence type="ECO:0000259" key="10">
    <source>
        <dbReference type="PROSITE" id="PS50179"/>
    </source>
</evidence>
<evidence type="ECO:0000313" key="14">
    <source>
        <dbReference type="Proteomes" id="UP000237438"/>
    </source>
</evidence>
<comment type="subunit">
    <text evidence="8">Binds to ARF1 and ARF2.</text>
</comment>
<keyword evidence="5" id="KW-0333">Golgi apparatus</keyword>
<dbReference type="Proteomes" id="UP000237438">
    <property type="component" value="Unassembled WGS sequence"/>
</dbReference>
<organism evidence="13 14">
    <name type="scientific">Erysiphe pulchra</name>
    <dbReference type="NCBI Taxonomy" id="225359"/>
    <lineage>
        <taxon>Eukaryota</taxon>
        <taxon>Fungi</taxon>
        <taxon>Dikarya</taxon>
        <taxon>Ascomycota</taxon>
        <taxon>Pezizomycotina</taxon>
        <taxon>Leotiomycetes</taxon>
        <taxon>Erysiphales</taxon>
        <taxon>Erysiphaceae</taxon>
        <taxon>Erysiphe</taxon>
    </lineage>
</organism>
<sequence>MEAASARMAVRDRISTTGDVGSSTLQRYIKQACSLENFEPNLALNLEIADLINSKKGNAPREAAMTIVNYINHRNPNVSLLALDLLDICVKNCGYPFQLQISMKEFLNELVRRFPERPPIRPTRVQLKILEAIEEWRGTICQTSRYKDDLGYIRDMHRLLSYKGYVFPEVKREDAAVLNPSDALKSAEEMEEEERAAQSAKLQELIRRGGPEDLQEANRLMKIMAGYDTRLKTDYRAKAAEEVGKVQQKAKLLEERLESFKPGDTMTEGDVFDELAAALQSAHPKIQKMCEEESDDHEAVAKLFEINDSINRTVERYKLMKKGDLDGASKIAKGTLGTSTGVNSHNELSLIDLDGDDENNTSVPAAHFNGLENDLLGLSMGNDSALNGGTSFGFDSILNVPNPTSVTNTVSDISNHAGSSIPPLKQEDNLLSVFGPLQPPSRSTVGQPSLLSQSGSLPQKSSRSLPPSTSNPTASSIFDFSSNELSALSSTTAVVAAGDDDEWAFESALPEGLPSSNTLRISQTALTISLHATRLPYSHNEITISLSFSNTTNEEISELTFMAAVTKGFHLKLQPQSGRTLQPREQNGVTQVISLIGADQGKGDAVRLRWKASYRVGVRPVSEQGEVQSLGIA</sequence>
<proteinExistence type="predicted"/>
<dbReference type="InterPro" id="IPR013041">
    <property type="entry name" value="Clathrin_app_Ig-like_sf"/>
</dbReference>
<keyword evidence="4" id="KW-0653">Protein transport</keyword>
<dbReference type="PANTHER" id="PTHR47180:SF1">
    <property type="entry name" value="ADP-RIBOSYLATION FACTOR-BINDING PROTEIN GGA1-RELATED"/>
    <property type="match status" value="1"/>
</dbReference>
<dbReference type="STRING" id="225359.A0A2S4PM51"/>
<dbReference type="PANTHER" id="PTHR47180">
    <property type="entry name" value="ADP-RIBOSYLATION FACTOR-BINDING PROTEIN GGA1-RELATED"/>
    <property type="match status" value="1"/>
</dbReference>
<dbReference type="GO" id="GO:0035091">
    <property type="term" value="F:phosphatidylinositol binding"/>
    <property type="evidence" value="ECO:0007669"/>
    <property type="project" value="InterPro"/>
</dbReference>
<evidence type="ECO:0000256" key="3">
    <source>
        <dbReference type="ARBA" id="ARBA00022448"/>
    </source>
</evidence>
<feature type="compositionally biased region" description="Polar residues" evidence="9">
    <location>
        <begin position="466"/>
        <end position="476"/>
    </location>
</feature>
<dbReference type="Pfam" id="PF03127">
    <property type="entry name" value="GAT"/>
    <property type="match status" value="1"/>
</dbReference>
<keyword evidence="6" id="KW-0175">Coiled coil</keyword>
<dbReference type="SUPFAM" id="SSF48464">
    <property type="entry name" value="ENTH/VHS domain"/>
    <property type="match status" value="1"/>
</dbReference>
<accession>A0A2S4PM51</accession>
<comment type="caution">
    <text evidence="13">The sequence shown here is derived from an EMBL/GenBank/DDBJ whole genome shotgun (WGS) entry which is preliminary data.</text>
</comment>
<name>A0A2S4PM51_9PEZI</name>
<feature type="domain" description="GAT" evidence="12">
    <location>
        <begin position="195"/>
        <end position="322"/>
    </location>
</feature>
<evidence type="ECO:0000256" key="6">
    <source>
        <dbReference type="ARBA" id="ARBA00023054"/>
    </source>
</evidence>
<dbReference type="GO" id="GO:0043130">
    <property type="term" value="F:ubiquitin binding"/>
    <property type="evidence" value="ECO:0007669"/>
    <property type="project" value="InterPro"/>
</dbReference>
<comment type="subcellular location">
    <subcellularLocation>
        <location evidence="1">Golgi apparatus</location>
        <location evidence="1">trans-Golgi network</location>
    </subcellularLocation>
</comment>
<evidence type="ECO:0000256" key="8">
    <source>
        <dbReference type="ARBA" id="ARBA00065344"/>
    </source>
</evidence>
<dbReference type="CDD" id="cd14235">
    <property type="entry name" value="GAT_GGA_fungi"/>
    <property type="match status" value="1"/>
</dbReference>
<dbReference type="Gene3D" id="1.20.5.170">
    <property type="match status" value="1"/>
</dbReference>
<dbReference type="SMART" id="SM00809">
    <property type="entry name" value="Alpha_adaptinC2"/>
    <property type="match status" value="1"/>
</dbReference>
<comment type="function">
    <text evidence="7">May play a role in the regulation of membrane traffic through the trans-Golgi network.</text>
</comment>
<dbReference type="InterPro" id="IPR004152">
    <property type="entry name" value="GAT_dom"/>
</dbReference>
<dbReference type="Gene3D" id="1.25.40.90">
    <property type="match status" value="1"/>
</dbReference>
<evidence type="ECO:0000256" key="5">
    <source>
        <dbReference type="ARBA" id="ARBA00023034"/>
    </source>
</evidence>